<reference evidence="1" key="2">
    <citation type="submission" date="2020-02" db="EMBL/GenBank/DDBJ databases">
        <title>WGS of Carbapenem-Resistant Entrobacteriaceae.</title>
        <authorList>
            <person name="Tokajian S."/>
            <person name="El Chaar M."/>
            <person name="El Khoury M."/>
        </authorList>
    </citation>
    <scope>NUCLEOTIDE SEQUENCE</scope>
    <source>
        <strain evidence="1">EHM_24</strain>
    </source>
</reference>
<evidence type="ECO:0000313" key="3">
    <source>
        <dbReference type="Proteomes" id="UP000077295"/>
    </source>
</evidence>
<evidence type="ECO:0000313" key="2">
    <source>
        <dbReference type="EMBL" id="SAE24568.1"/>
    </source>
</evidence>
<dbReference type="EMBL" id="JAAJSZ010000007">
    <property type="protein sequence ID" value="NGE60731.1"/>
    <property type="molecule type" value="Genomic_DNA"/>
</dbReference>
<name>A0A6G4LJY7_9ENTR</name>
<dbReference type="Proteomes" id="UP000077295">
    <property type="component" value="Unassembled WGS sequence"/>
</dbReference>
<reference evidence="2 3" key="1">
    <citation type="submission" date="2016-03" db="EMBL/GenBank/DDBJ databases">
        <authorList>
            <consortium name="Pathogen Informatics"/>
        </authorList>
    </citation>
    <scope>NUCLEOTIDE SEQUENCE [LARGE SCALE GENOMIC DNA]</scope>
    <source>
        <strain evidence="3">e552</strain>
        <strain evidence="2">E552</strain>
    </source>
</reference>
<dbReference type="RefSeq" id="WP_022650137.1">
    <property type="nucleotide sequence ID" value="NZ_CAIZVH010000004.1"/>
</dbReference>
<dbReference type="EMBL" id="FKEV01000006">
    <property type="protein sequence ID" value="SAE24568.1"/>
    <property type="molecule type" value="Genomic_DNA"/>
</dbReference>
<accession>A0A6G4LJY7</accession>
<dbReference type="AlphaFoldDB" id="A0A6G4LJY7"/>
<proteinExistence type="predicted"/>
<sequence>MEANVFIKIDYKKDRPNPSQLFEAMSLYIAAYEQFGQILAKSIDVKQEFKFHLEDIQISSIKAKLIQSPGLVHDFFINRVASAGSKLFEQLLETDETETEEQVDQLAANIEETLINDGLGNEIDSHIDRKALSHMLGTVSKANNLILKDEIVEFGGSSYSQNINTKWRFAGDLSTMFLGLKETVVAKDYLYVKIAINEGKQLWTFKSSRMNKTFTARILVKDWIKNYQSGLIPPIGPKDTLLAEFTYDLYKPYDKRKTAEVRNVKIIKIEDIVRGGSDEQFEIPA</sequence>
<gene>
    <name evidence="1" type="ORF">G5638_16525</name>
    <name evidence="2" type="ORF">SAMEA2273187_02144</name>
</gene>
<protein>
    <submittedName>
        <fullName evidence="1">Uncharacterized protein</fullName>
    </submittedName>
</protein>
<organism evidence="1">
    <name type="scientific">Enterobacter hormaechei</name>
    <dbReference type="NCBI Taxonomy" id="158836"/>
    <lineage>
        <taxon>Bacteria</taxon>
        <taxon>Pseudomonadati</taxon>
        <taxon>Pseudomonadota</taxon>
        <taxon>Gammaproteobacteria</taxon>
        <taxon>Enterobacterales</taxon>
        <taxon>Enterobacteriaceae</taxon>
        <taxon>Enterobacter</taxon>
        <taxon>Enterobacter cloacae complex</taxon>
    </lineage>
</organism>
<comment type="caution">
    <text evidence="1">The sequence shown here is derived from an EMBL/GenBank/DDBJ whole genome shotgun (WGS) entry which is preliminary data.</text>
</comment>
<evidence type="ECO:0000313" key="1">
    <source>
        <dbReference type="EMBL" id="NGE60731.1"/>
    </source>
</evidence>